<dbReference type="EMBL" id="KK107138">
    <property type="protein sequence ID" value="EZA57948.1"/>
    <property type="molecule type" value="Genomic_DNA"/>
</dbReference>
<sequence>MHFCFRKRIHHQMECSAVDGRGGAVHPHGALYAPLRTPDGELRCSSREEKNERGEEPPSRRSR</sequence>
<proteinExistence type="predicted"/>
<dbReference type="AlphaFoldDB" id="A0A026WPN7"/>
<keyword evidence="3" id="KW-1185">Reference proteome</keyword>
<evidence type="ECO:0000313" key="3">
    <source>
        <dbReference type="Proteomes" id="UP000053097"/>
    </source>
</evidence>
<evidence type="ECO:0000313" key="2">
    <source>
        <dbReference type="EMBL" id="EZA57948.1"/>
    </source>
</evidence>
<name>A0A026WPN7_OOCBI</name>
<accession>A0A026WPN7</accession>
<gene>
    <name evidence="2" type="ORF">X777_01963</name>
</gene>
<feature type="compositionally biased region" description="Basic and acidic residues" evidence="1">
    <location>
        <begin position="38"/>
        <end position="63"/>
    </location>
</feature>
<reference evidence="2 3" key="1">
    <citation type="journal article" date="2014" name="Curr. Biol.">
        <title>The genome of the clonal raider ant Cerapachys biroi.</title>
        <authorList>
            <person name="Oxley P.R."/>
            <person name="Ji L."/>
            <person name="Fetter-Pruneda I."/>
            <person name="McKenzie S.K."/>
            <person name="Li C."/>
            <person name="Hu H."/>
            <person name="Zhang G."/>
            <person name="Kronauer D.J."/>
        </authorList>
    </citation>
    <scope>NUCLEOTIDE SEQUENCE [LARGE SCALE GENOMIC DNA]</scope>
</reference>
<protein>
    <submittedName>
        <fullName evidence="2">Uncharacterized protein</fullName>
    </submittedName>
</protein>
<dbReference type="Proteomes" id="UP000053097">
    <property type="component" value="Unassembled WGS sequence"/>
</dbReference>
<evidence type="ECO:0000256" key="1">
    <source>
        <dbReference type="SAM" id="MobiDB-lite"/>
    </source>
</evidence>
<organism evidence="2 3">
    <name type="scientific">Ooceraea biroi</name>
    <name type="common">Clonal raider ant</name>
    <name type="synonym">Cerapachys biroi</name>
    <dbReference type="NCBI Taxonomy" id="2015173"/>
    <lineage>
        <taxon>Eukaryota</taxon>
        <taxon>Metazoa</taxon>
        <taxon>Ecdysozoa</taxon>
        <taxon>Arthropoda</taxon>
        <taxon>Hexapoda</taxon>
        <taxon>Insecta</taxon>
        <taxon>Pterygota</taxon>
        <taxon>Neoptera</taxon>
        <taxon>Endopterygota</taxon>
        <taxon>Hymenoptera</taxon>
        <taxon>Apocrita</taxon>
        <taxon>Aculeata</taxon>
        <taxon>Formicoidea</taxon>
        <taxon>Formicidae</taxon>
        <taxon>Dorylinae</taxon>
        <taxon>Ooceraea</taxon>
    </lineage>
</organism>
<feature type="region of interest" description="Disordered" evidence="1">
    <location>
        <begin position="31"/>
        <end position="63"/>
    </location>
</feature>